<accession>A0ABS8GQV8</accession>
<sequence length="171" mass="19646">MYLSRQNFIKRKLEILRNTDSQKRVAAFEERIGILVNADEFSDFEFLKKLASALSAEAAVEILAYSKNKQNSHTAEVLCFSNSDFSLWGAVKTVNLSDFSAKPFRFLISYYQRENVFLDFLKASSQAAFKVGFQQEASDCFQDLSIQTRPDQPEVFKAEVIKYLKIVNRID</sequence>
<proteinExistence type="predicted"/>
<protein>
    <submittedName>
        <fullName evidence="1">Uncharacterized protein</fullName>
    </submittedName>
</protein>
<dbReference type="InterPro" id="IPR054207">
    <property type="entry name" value="DUF6913"/>
</dbReference>
<keyword evidence="2" id="KW-1185">Reference proteome</keyword>
<organism evidence="1 2">
    <name type="scientific">Leeuwenhoekiella parthenopeia</name>
    <dbReference type="NCBI Taxonomy" id="2890320"/>
    <lineage>
        <taxon>Bacteria</taxon>
        <taxon>Pseudomonadati</taxon>
        <taxon>Bacteroidota</taxon>
        <taxon>Flavobacteriia</taxon>
        <taxon>Flavobacteriales</taxon>
        <taxon>Flavobacteriaceae</taxon>
        <taxon>Leeuwenhoekiella</taxon>
    </lineage>
</organism>
<evidence type="ECO:0000313" key="2">
    <source>
        <dbReference type="Proteomes" id="UP001197770"/>
    </source>
</evidence>
<evidence type="ECO:0000313" key="1">
    <source>
        <dbReference type="EMBL" id="MCC4212369.1"/>
    </source>
</evidence>
<gene>
    <name evidence="1" type="ORF">LLW17_06540</name>
</gene>
<name>A0ABS8GQV8_9FLAO</name>
<reference evidence="1 2" key="1">
    <citation type="submission" date="2021-11" db="EMBL/GenBank/DDBJ databases">
        <title>Seasonal and diel survey of microbial diversity of the Tyrrhenian coast.</title>
        <authorList>
            <person name="Gattoni G."/>
            <person name="Corral P."/>
        </authorList>
    </citation>
    <scope>NUCLEOTIDE SEQUENCE [LARGE SCALE GENOMIC DNA]</scope>
    <source>
        <strain evidence="1 2">Mr9</strain>
    </source>
</reference>
<comment type="caution">
    <text evidence="1">The sequence shown here is derived from an EMBL/GenBank/DDBJ whole genome shotgun (WGS) entry which is preliminary data.</text>
</comment>
<dbReference type="RefSeq" id="WP_228229458.1">
    <property type="nucleotide sequence ID" value="NZ_JAJGMW010000006.1"/>
</dbReference>
<dbReference type="Pfam" id="PF21857">
    <property type="entry name" value="DUF6913"/>
    <property type="match status" value="1"/>
</dbReference>
<dbReference type="EMBL" id="JAJGMW010000006">
    <property type="protein sequence ID" value="MCC4212369.1"/>
    <property type="molecule type" value="Genomic_DNA"/>
</dbReference>
<dbReference type="Proteomes" id="UP001197770">
    <property type="component" value="Unassembled WGS sequence"/>
</dbReference>